<evidence type="ECO:0000259" key="1">
    <source>
        <dbReference type="Pfam" id="PF13847"/>
    </source>
</evidence>
<keyword evidence="2" id="KW-0808">Transferase</keyword>
<dbReference type="PANTHER" id="PTHR43861">
    <property type="entry name" value="TRANS-ACONITATE 2-METHYLTRANSFERASE-RELATED"/>
    <property type="match status" value="1"/>
</dbReference>
<dbReference type="Gene3D" id="3.40.50.150">
    <property type="entry name" value="Vaccinia Virus protein VP39"/>
    <property type="match status" value="1"/>
</dbReference>
<organism evidence="3">
    <name type="scientific">Granulicella tundricola (strain ATCC BAA-1859 / DSM 23138 / MP5ACTX9)</name>
    <dbReference type="NCBI Taxonomy" id="1198114"/>
    <lineage>
        <taxon>Bacteria</taxon>
        <taxon>Pseudomonadati</taxon>
        <taxon>Acidobacteriota</taxon>
        <taxon>Terriglobia</taxon>
        <taxon>Terriglobales</taxon>
        <taxon>Acidobacteriaceae</taxon>
        <taxon>Granulicella</taxon>
    </lineage>
</organism>
<dbReference type="PaxDb" id="1198114-AciX9_0195"/>
<dbReference type="STRING" id="1198114.AciX9_0195"/>
<keyword evidence="2" id="KW-0489">Methyltransferase</keyword>
<gene>
    <name evidence="2" type="ordered locus">AciX9_0195</name>
</gene>
<dbReference type="EMBL" id="CP002480">
    <property type="protein sequence ID" value="ADW67269.1"/>
    <property type="molecule type" value="Genomic_DNA"/>
</dbReference>
<dbReference type="RefSeq" id="WP_013578597.1">
    <property type="nucleotide sequence ID" value="NC_015064.1"/>
</dbReference>
<dbReference type="GO" id="GO:0008168">
    <property type="term" value="F:methyltransferase activity"/>
    <property type="evidence" value="ECO:0007669"/>
    <property type="project" value="UniProtKB-KW"/>
</dbReference>
<dbReference type="SUPFAM" id="SSF53335">
    <property type="entry name" value="S-adenosyl-L-methionine-dependent methyltransferases"/>
    <property type="match status" value="1"/>
</dbReference>
<proteinExistence type="predicted"/>
<sequence>MSRFWDVGFQNSQGPHTLRHPGIQSQMKLLAILTAATLTLPLTAQQPRPTSTPYAGDLSIFEYPDRDQKLEIDRVMTLLKITKGKTVEDIGAGSGWFTVRAAKRVGPTGTVYAEDINPEAIKFIDQRAHKENLTNIKEVLGTPDDPKLPAASTDAVMLLKVYHEIARPIPFMQSLRASLKPGARVAIIDRNGTGTDHGLNQNIVEQEMTEAGFHEIAHYDFTKKDGQDYFLIFQSN</sequence>
<evidence type="ECO:0000313" key="3">
    <source>
        <dbReference type="Proteomes" id="UP000000343"/>
    </source>
</evidence>
<evidence type="ECO:0000313" key="2">
    <source>
        <dbReference type="EMBL" id="ADW67269.1"/>
    </source>
</evidence>
<protein>
    <submittedName>
        <fullName evidence="2">Methyltransferase type 11</fullName>
    </submittedName>
</protein>
<dbReference type="InterPro" id="IPR025714">
    <property type="entry name" value="Methyltranfer_dom"/>
</dbReference>
<feature type="domain" description="Methyltransferase" evidence="1">
    <location>
        <begin position="82"/>
        <end position="208"/>
    </location>
</feature>
<dbReference type="Proteomes" id="UP000000343">
    <property type="component" value="Chromosome"/>
</dbReference>
<dbReference type="Pfam" id="PF13847">
    <property type="entry name" value="Methyltransf_31"/>
    <property type="match status" value="1"/>
</dbReference>
<keyword evidence="3" id="KW-1185">Reference proteome</keyword>
<accession>E8WV94</accession>
<name>E8WV94_GRATM</name>
<dbReference type="GO" id="GO:0032259">
    <property type="term" value="P:methylation"/>
    <property type="evidence" value="ECO:0007669"/>
    <property type="project" value="UniProtKB-KW"/>
</dbReference>
<dbReference type="HOGENOM" id="CLU_037990_16_0_0"/>
<dbReference type="CDD" id="cd02440">
    <property type="entry name" value="AdoMet_MTases"/>
    <property type="match status" value="1"/>
</dbReference>
<dbReference type="AlphaFoldDB" id="E8WV94"/>
<dbReference type="InterPro" id="IPR029063">
    <property type="entry name" value="SAM-dependent_MTases_sf"/>
</dbReference>
<reference evidence="3" key="1">
    <citation type="submission" date="2011-01" db="EMBL/GenBank/DDBJ databases">
        <title>Complete sequence of chromosome of Acidobacterium sp. MP5ACTX9.</title>
        <authorList>
            <consortium name="US DOE Joint Genome Institute"/>
            <person name="Lucas S."/>
            <person name="Copeland A."/>
            <person name="Lapidus A."/>
            <person name="Cheng J.-F."/>
            <person name="Goodwin L."/>
            <person name="Pitluck S."/>
            <person name="Teshima H."/>
            <person name="Detter J.C."/>
            <person name="Han C."/>
            <person name="Tapia R."/>
            <person name="Land M."/>
            <person name="Hauser L."/>
            <person name="Kyrpides N."/>
            <person name="Ivanova N."/>
            <person name="Ovchinnikova G."/>
            <person name="Pagani I."/>
            <person name="Rawat S.R."/>
            <person name="Mannisto M."/>
            <person name="Haggblom M.M."/>
            <person name="Woyke T."/>
        </authorList>
    </citation>
    <scope>NUCLEOTIDE SEQUENCE [LARGE SCALE GENOMIC DNA]</scope>
    <source>
        <strain evidence="3">MP5ACTX9</strain>
    </source>
</reference>
<dbReference type="eggNOG" id="COG4798">
    <property type="taxonomic scope" value="Bacteria"/>
</dbReference>
<dbReference type="KEGG" id="acm:AciX9_0195"/>